<gene>
    <name evidence="1" type="ORF">VNO80_01204</name>
</gene>
<dbReference type="AlphaFoldDB" id="A0AAN9RSI8"/>
<protein>
    <submittedName>
        <fullName evidence="1">Uncharacterized protein</fullName>
    </submittedName>
</protein>
<comment type="caution">
    <text evidence="1">The sequence shown here is derived from an EMBL/GenBank/DDBJ whole genome shotgun (WGS) entry which is preliminary data.</text>
</comment>
<dbReference type="Proteomes" id="UP001374584">
    <property type="component" value="Unassembled WGS sequence"/>
</dbReference>
<name>A0AAN9RSI8_PHACN</name>
<organism evidence="1 2">
    <name type="scientific">Phaseolus coccineus</name>
    <name type="common">Scarlet runner bean</name>
    <name type="synonym">Phaseolus multiflorus</name>
    <dbReference type="NCBI Taxonomy" id="3886"/>
    <lineage>
        <taxon>Eukaryota</taxon>
        <taxon>Viridiplantae</taxon>
        <taxon>Streptophyta</taxon>
        <taxon>Embryophyta</taxon>
        <taxon>Tracheophyta</taxon>
        <taxon>Spermatophyta</taxon>
        <taxon>Magnoliopsida</taxon>
        <taxon>eudicotyledons</taxon>
        <taxon>Gunneridae</taxon>
        <taxon>Pentapetalae</taxon>
        <taxon>rosids</taxon>
        <taxon>fabids</taxon>
        <taxon>Fabales</taxon>
        <taxon>Fabaceae</taxon>
        <taxon>Papilionoideae</taxon>
        <taxon>50 kb inversion clade</taxon>
        <taxon>NPAAA clade</taxon>
        <taxon>indigoferoid/millettioid clade</taxon>
        <taxon>Phaseoleae</taxon>
        <taxon>Phaseolus</taxon>
    </lineage>
</organism>
<accession>A0AAN9RSI8</accession>
<dbReference type="EMBL" id="JAYMYR010000001">
    <property type="protein sequence ID" value="KAK7382353.1"/>
    <property type="molecule type" value="Genomic_DNA"/>
</dbReference>
<evidence type="ECO:0000313" key="1">
    <source>
        <dbReference type="EMBL" id="KAK7382353.1"/>
    </source>
</evidence>
<evidence type="ECO:0000313" key="2">
    <source>
        <dbReference type="Proteomes" id="UP001374584"/>
    </source>
</evidence>
<proteinExistence type="predicted"/>
<keyword evidence="2" id="KW-1185">Reference proteome</keyword>
<sequence length="198" mass="21567">MLVAIGGSSYCLKQFWRWKIGAIEDAGVVLAGAAHWKAIMTSFLAVGVSHDPYPAPNNRVDLLEADVDVQPTSTKLLSNTQAPQARAKLVLEKRLTARPRQYDGYVEEERLDCQSQNAKGGGGAIIPVNGCRNIRVSNRSKCIVGPPLTAIERFLWAQQSHSTQQQLQNVANKIHASALDGFGGSSYNIVWHNGARVC</sequence>
<reference evidence="1 2" key="1">
    <citation type="submission" date="2024-01" db="EMBL/GenBank/DDBJ databases">
        <title>The genomes of 5 underutilized Papilionoideae crops provide insights into root nodulation and disease resistanc.</title>
        <authorList>
            <person name="Jiang F."/>
        </authorList>
    </citation>
    <scope>NUCLEOTIDE SEQUENCE [LARGE SCALE GENOMIC DNA]</scope>
    <source>
        <strain evidence="1">JINMINGXINNONG_FW02</strain>
        <tissue evidence="1">Leaves</tissue>
    </source>
</reference>